<dbReference type="WBParaSite" id="HPBE_0000874401-mRNA-1">
    <property type="protein sequence ID" value="HPBE_0000874401-mRNA-1"/>
    <property type="gene ID" value="HPBE_0000874401"/>
</dbReference>
<name>A0A183FMU2_HELPZ</name>
<reference evidence="1 2" key="1">
    <citation type="submission" date="2018-11" db="EMBL/GenBank/DDBJ databases">
        <authorList>
            <consortium name="Pathogen Informatics"/>
        </authorList>
    </citation>
    <scope>NUCLEOTIDE SEQUENCE [LARGE SCALE GENOMIC DNA]</scope>
</reference>
<evidence type="ECO:0000313" key="3">
    <source>
        <dbReference type="WBParaSite" id="HPBE_0000874401-mRNA-1"/>
    </source>
</evidence>
<accession>A0A3P7Z1V8</accession>
<dbReference type="EMBL" id="UZAH01026240">
    <property type="protein sequence ID" value="VDO77617.1"/>
    <property type="molecule type" value="Genomic_DNA"/>
</dbReference>
<evidence type="ECO:0000313" key="1">
    <source>
        <dbReference type="EMBL" id="VDO77617.1"/>
    </source>
</evidence>
<organism evidence="2 3">
    <name type="scientific">Heligmosomoides polygyrus</name>
    <name type="common">Parasitic roundworm</name>
    <dbReference type="NCBI Taxonomy" id="6339"/>
    <lineage>
        <taxon>Eukaryota</taxon>
        <taxon>Metazoa</taxon>
        <taxon>Ecdysozoa</taxon>
        <taxon>Nematoda</taxon>
        <taxon>Chromadorea</taxon>
        <taxon>Rhabditida</taxon>
        <taxon>Rhabditina</taxon>
        <taxon>Rhabditomorpha</taxon>
        <taxon>Strongyloidea</taxon>
        <taxon>Heligmosomidae</taxon>
        <taxon>Heligmosomoides</taxon>
    </lineage>
</organism>
<accession>A0A183FMU2</accession>
<evidence type="ECO:0000313" key="2">
    <source>
        <dbReference type="Proteomes" id="UP000050761"/>
    </source>
</evidence>
<reference evidence="3" key="2">
    <citation type="submission" date="2019-09" db="UniProtKB">
        <authorList>
            <consortium name="WormBaseParasite"/>
        </authorList>
    </citation>
    <scope>IDENTIFICATION</scope>
</reference>
<sequence>MLIAVVTYSDDGRDGCAPRRGEGGGGGGGGTCGDDATVGGGWWVELVAWNPSRLCPDPGTEPIELSATNGCVCVTR</sequence>
<protein>
    <submittedName>
        <fullName evidence="1 3">Uncharacterized protein</fullName>
    </submittedName>
</protein>
<proteinExistence type="predicted"/>
<keyword evidence="2" id="KW-1185">Reference proteome</keyword>
<gene>
    <name evidence="1" type="ORF">HPBE_LOCUS8745</name>
</gene>
<dbReference type="AlphaFoldDB" id="A0A183FMU2"/>
<dbReference type="Proteomes" id="UP000050761">
    <property type="component" value="Unassembled WGS sequence"/>
</dbReference>